<dbReference type="Proteomes" id="UP000289738">
    <property type="component" value="Chromosome B06"/>
</dbReference>
<evidence type="ECO:0000313" key="1">
    <source>
        <dbReference type="EMBL" id="RYR02630.1"/>
    </source>
</evidence>
<sequence>MDIVGQEHDVKSMPKISYKESLLTSSGLNSRGDSMVMDGIDENAPNPEDQWYMDAEKEDLEFDEWCKPWHNALIVKVLGKRMGLGFIEQRLRRDWAEKDEADYSHALLEGPWMIVGHYLITQIKKITAWVRIPNLPIELYNPRFLWPVGSAIGQMLKIDHTTSIHSRGRFARICVEIDLAKKTCTAKLRITKMKVPRIVGFSMILGQIKILQILALG</sequence>
<dbReference type="PANTHER" id="PTHR31286">
    <property type="entry name" value="GLYCINE-RICH CELL WALL STRUCTURAL PROTEIN 1.8-LIKE"/>
    <property type="match status" value="1"/>
</dbReference>
<name>A0A444YL01_ARAHY</name>
<keyword evidence="2" id="KW-1185">Reference proteome</keyword>
<dbReference type="EMBL" id="SDMP01000016">
    <property type="protein sequence ID" value="RYR02630.1"/>
    <property type="molecule type" value="Genomic_DNA"/>
</dbReference>
<accession>A0A444YL01</accession>
<gene>
    <name evidence="1" type="ORF">Ahy_B06g081430</name>
</gene>
<dbReference type="PANTHER" id="PTHR31286:SF99">
    <property type="entry name" value="DUF4283 DOMAIN-CONTAINING PROTEIN"/>
    <property type="match status" value="1"/>
</dbReference>
<dbReference type="AlphaFoldDB" id="A0A444YL01"/>
<organism evidence="1 2">
    <name type="scientific">Arachis hypogaea</name>
    <name type="common">Peanut</name>
    <dbReference type="NCBI Taxonomy" id="3818"/>
    <lineage>
        <taxon>Eukaryota</taxon>
        <taxon>Viridiplantae</taxon>
        <taxon>Streptophyta</taxon>
        <taxon>Embryophyta</taxon>
        <taxon>Tracheophyta</taxon>
        <taxon>Spermatophyta</taxon>
        <taxon>Magnoliopsida</taxon>
        <taxon>eudicotyledons</taxon>
        <taxon>Gunneridae</taxon>
        <taxon>Pentapetalae</taxon>
        <taxon>rosids</taxon>
        <taxon>fabids</taxon>
        <taxon>Fabales</taxon>
        <taxon>Fabaceae</taxon>
        <taxon>Papilionoideae</taxon>
        <taxon>50 kb inversion clade</taxon>
        <taxon>dalbergioids sensu lato</taxon>
        <taxon>Dalbergieae</taxon>
        <taxon>Pterocarpus clade</taxon>
        <taxon>Arachis</taxon>
    </lineage>
</organism>
<reference evidence="1 2" key="1">
    <citation type="submission" date="2019-01" db="EMBL/GenBank/DDBJ databases">
        <title>Sequencing of cultivated peanut Arachis hypogaea provides insights into genome evolution and oil improvement.</title>
        <authorList>
            <person name="Chen X."/>
        </authorList>
    </citation>
    <scope>NUCLEOTIDE SEQUENCE [LARGE SCALE GENOMIC DNA]</scope>
    <source>
        <strain evidence="2">cv. Fuhuasheng</strain>
        <tissue evidence="1">Leaves</tissue>
    </source>
</reference>
<dbReference type="InterPro" id="IPR040256">
    <property type="entry name" value="At4g02000-like"/>
</dbReference>
<protein>
    <submittedName>
        <fullName evidence="1">Uncharacterized protein</fullName>
    </submittedName>
</protein>
<dbReference type="STRING" id="3818.A0A444YL01"/>
<proteinExistence type="predicted"/>
<evidence type="ECO:0000313" key="2">
    <source>
        <dbReference type="Proteomes" id="UP000289738"/>
    </source>
</evidence>
<comment type="caution">
    <text evidence="1">The sequence shown here is derived from an EMBL/GenBank/DDBJ whole genome shotgun (WGS) entry which is preliminary data.</text>
</comment>